<name>A0ABP2EKK8_YERMW</name>
<evidence type="ECO:0000313" key="2">
    <source>
        <dbReference type="Proteomes" id="UP000003027"/>
    </source>
</evidence>
<organism evidence="1 2">
    <name type="scientific">Yersinia mollaretii (strain ATCC 43969 / DSM 18520 / CIP 103324 / CNY 7263 / WAIP 204)</name>
    <dbReference type="NCBI Taxonomy" id="349967"/>
    <lineage>
        <taxon>Bacteria</taxon>
        <taxon>Pseudomonadati</taxon>
        <taxon>Pseudomonadota</taxon>
        <taxon>Gammaproteobacteria</taxon>
        <taxon>Enterobacterales</taxon>
        <taxon>Yersiniaceae</taxon>
        <taxon>Yersinia</taxon>
    </lineage>
</organism>
<protein>
    <submittedName>
        <fullName evidence="1">Uncharacterized protein</fullName>
    </submittedName>
</protein>
<accession>A0ABP2EKK8</accession>
<proteinExistence type="predicted"/>
<dbReference type="Proteomes" id="UP000003027">
    <property type="component" value="Unassembled WGS sequence"/>
</dbReference>
<gene>
    <name evidence="1" type="ORF">ymoll0001_20900</name>
</gene>
<reference evidence="1" key="1">
    <citation type="submission" date="2008-12" db="EMBL/GenBank/DDBJ databases">
        <title>Annotation of the Yersinia mollaretii ATCC 43969 genome.</title>
        <authorList>
            <person name="Read T.D."/>
            <person name="Akmal A."/>
            <person name="Bishop-Lilly K."/>
            <person name="Chen P.E."/>
            <person name="Cook C."/>
            <person name="Kiley M.P."/>
            <person name="Lentz S."/>
            <person name="Mateczun A."/>
            <person name="Nagarajan N."/>
            <person name="Nolan N."/>
            <person name="Osborne B.I."/>
            <person name="Pop M."/>
            <person name="Sozhamannan S."/>
            <person name="Stewart A.C."/>
            <person name="Sulakvelidze A."/>
            <person name="Thomason B."/>
            <person name="Willner K."/>
            <person name="Zwick M.E."/>
        </authorList>
    </citation>
    <scope>NUCLEOTIDE SEQUENCE [LARGE SCALE GENOMIC DNA]</scope>
    <source>
        <strain evidence="1">ATCC 43969</strain>
    </source>
</reference>
<dbReference type="EMBL" id="AALD02000008">
    <property type="protein sequence ID" value="EEQ11518.1"/>
    <property type="molecule type" value="Genomic_DNA"/>
</dbReference>
<comment type="caution">
    <text evidence="1">The sequence shown here is derived from an EMBL/GenBank/DDBJ whole genome shotgun (WGS) entry which is preliminary data.</text>
</comment>
<evidence type="ECO:0000313" key="1">
    <source>
        <dbReference type="EMBL" id="EEQ11518.1"/>
    </source>
</evidence>
<keyword evidence="2" id="KW-1185">Reference proteome</keyword>
<sequence>MKISTKLHEKVTRVTCADGVKENQIQMLHHSLAEWCLEK</sequence>